<feature type="domain" description="SnoaL-like" evidence="1">
    <location>
        <begin position="10"/>
        <end position="110"/>
    </location>
</feature>
<dbReference type="Gene3D" id="3.10.450.50">
    <property type="match status" value="1"/>
</dbReference>
<dbReference type="InterPro" id="IPR037401">
    <property type="entry name" value="SnoaL-like"/>
</dbReference>
<dbReference type="AlphaFoldDB" id="A0A1E5P244"/>
<gene>
    <name evidence="2" type="ORF">AS594_02790</name>
</gene>
<dbReference type="Proteomes" id="UP000095759">
    <property type="component" value="Unassembled WGS sequence"/>
</dbReference>
<comment type="caution">
    <text evidence="2">The sequence shown here is derived from an EMBL/GenBank/DDBJ whole genome shotgun (WGS) entry which is preliminary data.</text>
</comment>
<name>A0A1E5P244_9ACTN</name>
<evidence type="ECO:0000259" key="1">
    <source>
        <dbReference type="Pfam" id="PF12680"/>
    </source>
</evidence>
<sequence>MDKNAVTELVEKYIAMWNESDDRVRQTLIDQVFTANATYTDPTVAANGAAAIGEYVAAAQKNFTGMLFTFGAVLTHHDAVHFSWQVGPTGGAPVASGFDVAWFEGGRISRLYGFFNGH</sequence>
<accession>A0A1E5P244</accession>
<dbReference type="OrthoDB" id="9808719at2"/>
<evidence type="ECO:0000313" key="2">
    <source>
        <dbReference type="EMBL" id="OEJ23567.1"/>
    </source>
</evidence>
<dbReference type="RefSeq" id="WP_069925492.1">
    <property type="nucleotide sequence ID" value="NZ_MEHI01000001.1"/>
</dbReference>
<evidence type="ECO:0000313" key="3">
    <source>
        <dbReference type="Proteomes" id="UP000095759"/>
    </source>
</evidence>
<dbReference type="Pfam" id="PF12680">
    <property type="entry name" value="SnoaL_2"/>
    <property type="match status" value="1"/>
</dbReference>
<reference evidence="2 3" key="1">
    <citation type="submission" date="2016-08" db="EMBL/GenBank/DDBJ databases">
        <title>Complete genome sequence of Streptomyces agglomeratus strain 6-3-2, a novel anti-MRSA actinomycete isolated from Wuli of Tebit, China.</title>
        <authorList>
            <person name="Chen X."/>
        </authorList>
    </citation>
    <scope>NUCLEOTIDE SEQUENCE [LARGE SCALE GENOMIC DNA]</scope>
    <source>
        <strain evidence="2 3">6-3-2</strain>
    </source>
</reference>
<dbReference type="SUPFAM" id="SSF54427">
    <property type="entry name" value="NTF2-like"/>
    <property type="match status" value="1"/>
</dbReference>
<proteinExistence type="predicted"/>
<protein>
    <recommendedName>
        <fullName evidence="1">SnoaL-like domain-containing protein</fullName>
    </recommendedName>
</protein>
<keyword evidence="3" id="KW-1185">Reference proteome</keyword>
<dbReference type="STRING" id="285458.BGM19_33990"/>
<dbReference type="InterPro" id="IPR032710">
    <property type="entry name" value="NTF2-like_dom_sf"/>
</dbReference>
<dbReference type="EMBL" id="MEHJ01000001">
    <property type="protein sequence ID" value="OEJ23567.1"/>
    <property type="molecule type" value="Genomic_DNA"/>
</dbReference>
<organism evidence="2 3">
    <name type="scientific">Streptomyces agglomeratus</name>
    <dbReference type="NCBI Taxonomy" id="285458"/>
    <lineage>
        <taxon>Bacteria</taxon>
        <taxon>Bacillati</taxon>
        <taxon>Actinomycetota</taxon>
        <taxon>Actinomycetes</taxon>
        <taxon>Kitasatosporales</taxon>
        <taxon>Streptomycetaceae</taxon>
        <taxon>Streptomyces</taxon>
    </lineage>
</organism>